<evidence type="ECO:0000313" key="1">
    <source>
        <dbReference type="EMBL" id="MFK2876913.1"/>
    </source>
</evidence>
<comment type="caution">
    <text evidence="1">The sequence shown here is derived from an EMBL/GenBank/DDBJ whole genome shotgun (WGS) entry which is preliminary data.</text>
</comment>
<keyword evidence="2" id="KW-1185">Reference proteome</keyword>
<protein>
    <submittedName>
        <fullName evidence="1">Uncharacterized protein</fullName>
    </submittedName>
</protein>
<dbReference type="Proteomes" id="UP001620339">
    <property type="component" value="Unassembled WGS sequence"/>
</dbReference>
<sequence length="173" mass="19393">MTNELWGKDRPLLMERLGRLLGSTTYRDQDSGGGTPFSSRKLTAEAELLVSLKMAQRHPDDVGPWIVYSLALQVDDRQREIVEWLAGKLEQGTGSTGKRNRDRMLPVALAAYKLAVHGIEVDAPIHRNHRDFTLLANIGAGWLWMKCEGALDRWEFALRNEGEQALDVKGVIA</sequence>
<name>A0ABW8J3Q8_9GAMM</name>
<accession>A0ABW8J3Q8</accession>
<organism evidence="1 2">
    <name type="scientific">Rhodanobacter hydrolyticus</name>
    <dbReference type="NCBI Taxonomy" id="2250595"/>
    <lineage>
        <taxon>Bacteria</taxon>
        <taxon>Pseudomonadati</taxon>
        <taxon>Pseudomonadota</taxon>
        <taxon>Gammaproteobacteria</taxon>
        <taxon>Lysobacterales</taxon>
        <taxon>Rhodanobacteraceae</taxon>
        <taxon>Rhodanobacter</taxon>
    </lineage>
</organism>
<evidence type="ECO:0000313" key="2">
    <source>
        <dbReference type="Proteomes" id="UP001620339"/>
    </source>
</evidence>
<dbReference type="EMBL" id="JADIKK010000008">
    <property type="protein sequence ID" value="MFK2876913.1"/>
    <property type="molecule type" value="Genomic_DNA"/>
</dbReference>
<reference evidence="1 2" key="1">
    <citation type="submission" date="2020-10" db="EMBL/GenBank/DDBJ databases">
        <title>Phylogeny of dyella-like bacteria.</title>
        <authorList>
            <person name="Fu J."/>
        </authorList>
    </citation>
    <scope>NUCLEOTIDE SEQUENCE [LARGE SCALE GENOMIC DNA]</scope>
    <source>
        <strain evidence="1 2">KACC 19113</strain>
    </source>
</reference>
<gene>
    <name evidence="1" type="ORF">ISP25_07535</name>
</gene>
<dbReference type="RefSeq" id="WP_404612921.1">
    <property type="nucleotide sequence ID" value="NZ_JADIKK010000008.1"/>
</dbReference>
<proteinExistence type="predicted"/>